<organism evidence="8 9">
    <name type="scientific">Streptomyces stelliscabiei</name>
    <dbReference type="NCBI Taxonomy" id="146820"/>
    <lineage>
        <taxon>Bacteria</taxon>
        <taxon>Bacillati</taxon>
        <taxon>Actinomycetota</taxon>
        <taxon>Actinomycetes</taxon>
        <taxon>Kitasatosporales</taxon>
        <taxon>Streptomycetaceae</taxon>
        <taxon>Streptomyces</taxon>
    </lineage>
</organism>
<keyword evidence="5 7" id="KW-1133">Transmembrane helix</keyword>
<dbReference type="PANTHER" id="PTHR23513:SF9">
    <property type="entry name" value="ENTEROBACTIN EXPORTER ENTS"/>
    <property type="match status" value="1"/>
</dbReference>
<feature type="transmembrane region" description="Helical" evidence="7">
    <location>
        <begin position="83"/>
        <end position="104"/>
    </location>
</feature>
<feature type="transmembrane region" description="Helical" evidence="7">
    <location>
        <begin position="290"/>
        <end position="312"/>
    </location>
</feature>
<keyword evidence="4 7" id="KW-0812">Transmembrane</keyword>
<dbReference type="PANTHER" id="PTHR23513">
    <property type="entry name" value="INTEGRAL MEMBRANE EFFLUX PROTEIN-RELATED"/>
    <property type="match status" value="1"/>
</dbReference>
<accession>A0A8I0NV57</accession>
<evidence type="ECO:0000256" key="1">
    <source>
        <dbReference type="ARBA" id="ARBA00004429"/>
    </source>
</evidence>
<dbReference type="RefSeq" id="WP_397961492.1">
    <property type="nucleotide sequence ID" value="NZ_JADBGF010000001.1"/>
</dbReference>
<dbReference type="SUPFAM" id="SSF103473">
    <property type="entry name" value="MFS general substrate transporter"/>
    <property type="match status" value="1"/>
</dbReference>
<evidence type="ECO:0000256" key="2">
    <source>
        <dbReference type="ARBA" id="ARBA00022448"/>
    </source>
</evidence>
<evidence type="ECO:0000313" key="8">
    <source>
        <dbReference type="EMBL" id="MBE1594148.1"/>
    </source>
</evidence>
<evidence type="ECO:0000256" key="5">
    <source>
        <dbReference type="ARBA" id="ARBA00022989"/>
    </source>
</evidence>
<dbReference type="GO" id="GO:0005886">
    <property type="term" value="C:plasma membrane"/>
    <property type="evidence" value="ECO:0007669"/>
    <property type="project" value="UniProtKB-SubCell"/>
</dbReference>
<feature type="transmembrane region" description="Helical" evidence="7">
    <location>
        <begin position="173"/>
        <end position="197"/>
    </location>
</feature>
<dbReference type="EMBL" id="JADBGF010000001">
    <property type="protein sequence ID" value="MBE1594148.1"/>
    <property type="molecule type" value="Genomic_DNA"/>
</dbReference>
<sequence>MRARTGNRPSHRPVSPLLRSVYLPRSMDAAAFAMTTYGIPLLVLATTGSAALTGLAFALEWAPRLMAFAVAGALVDRHGTTRVFRLAATARATLVLAAALLLGAQTGGLGKTITVMALAAGTGVLTEFSYVAAETAGGLASRTAGARAHRVQSVLLGIDQTATLAGPTLAGLLLAHTGATGMLAATAAFSLLAAALAPKQHTDQHATTPAAVRQGWKTGWQTLRVLPALGWLVAGLTLSNLAVGLLQAAAPVIVVQQFGHSSADVGLLWSAAAAASLIAISLCRHAIDRCGLWPAGAVCATITASACLTLALTHTYPAYLALIALFMAGESGMTVVLRTLRSHLIPADVFGNTLAVTILLLLTPFPVAGLLVAAIPPSQLGHAITACAVLQAIGLATAFTRLRTLPDLRPSAA</sequence>
<dbReference type="InterPro" id="IPR036259">
    <property type="entry name" value="MFS_trans_sf"/>
</dbReference>
<feature type="transmembrane region" description="Helical" evidence="7">
    <location>
        <begin position="318"/>
        <end position="337"/>
    </location>
</feature>
<evidence type="ECO:0000256" key="3">
    <source>
        <dbReference type="ARBA" id="ARBA00022475"/>
    </source>
</evidence>
<evidence type="ECO:0000256" key="6">
    <source>
        <dbReference type="ARBA" id="ARBA00023136"/>
    </source>
</evidence>
<comment type="subcellular location">
    <subcellularLocation>
        <location evidence="1">Cell inner membrane</location>
        <topology evidence="1">Multi-pass membrane protein</topology>
    </subcellularLocation>
</comment>
<reference evidence="8 9" key="1">
    <citation type="submission" date="2020-10" db="EMBL/GenBank/DDBJ databases">
        <title>Sequencing the genomes of 1000 actinobacteria strains.</title>
        <authorList>
            <person name="Klenk H.-P."/>
        </authorList>
    </citation>
    <scope>NUCLEOTIDE SEQUENCE [LARGE SCALE GENOMIC DNA]</scope>
    <source>
        <strain evidence="8 9">DSM 41803</strain>
    </source>
</reference>
<dbReference type="GO" id="GO:0022857">
    <property type="term" value="F:transmembrane transporter activity"/>
    <property type="evidence" value="ECO:0007669"/>
    <property type="project" value="InterPro"/>
</dbReference>
<feature type="transmembrane region" description="Helical" evidence="7">
    <location>
        <begin position="266"/>
        <end position="283"/>
    </location>
</feature>
<gene>
    <name evidence="8" type="ORF">H4687_000277</name>
</gene>
<feature type="transmembrane region" description="Helical" evidence="7">
    <location>
        <begin position="380"/>
        <end position="399"/>
    </location>
</feature>
<name>A0A8I0NV57_9ACTN</name>
<evidence type="ECO:0000313" key="9">
    <source>
        <dbReference type="Proteomes" id="UP000629287"/>
    </source>
</evidence>
<dbReference type="InterPro" id="IPR011701">
    <property type="entry name" value="MFS"/>
</dbReference>
<protein>
    <submittedName>
        <fullName evidence="8">MFS family permease</fullName>
    </submittedName>
</protein>
<dbReference type="Gene3D" id="1.20.1250.20">
    <property type="entry name" value="MFS general substrate transporter like domains"/>
    <property type="match status" value="2"/>
</dbReference>
<dbReference type="GeneID" id="86824959"/>
<dbReference type="AlphaFoldDB" id="A0A8I0NV57"/>
<feature type="transmembrane region" description="Helical" evidence="7">
    <location>
        <begin position="349"/>
        <end position="374"/>
    </location>
</feature>
<keyword evidence="6 7" id="KW-0472">Membrane</keyword>
<dbReference type="Pfam" id="PF07690">
    <property type="entry name" value="MFS_1"/>
    <property type="match status" value="1"/>
</dbReference>
<comment type="caution">
    <text evidence="8">The sequence shown here is derived from an EMBL/GenBank/DDBJ whole genome shotgun (WGS) entry which is preliminary data.</text>
</comment>
<keyword evidence="9" id="KW-1185">Reference proteome</keyword>
<keyword evidence="3" id="KW-1003">Cell membrane</keyword>
<keyword evidence="2" id="KW-0813">Transport</keyword>
<dbReference type="Proteomes" id="UP000629287">
    <property type="component" value="Unassembled WGS sequence"/>
</dbReference>
<evidence type="ECO:0000256" key="4">
    <source>
        <dbReference type="ARBA" id="ARBA00022692"/>
    </source>
</evidence>
<evidence type="ECO:0000256" key="7">
    <source>
        <dbReference type="SAM" id="Phobius"/>
    </source>
</evidence>
<feature type="transmembrane region" description="Helical" evidence="7">
    <location>
        <begin position="37"/>
        <end position="62"/>
    </location>
</feature>
<proteinExistence type="predicted"/>
<feature type="transmembrane region" description="Helical" evidence="7">
    <location>
        <begin position="229"/>
        <end position="254"/>
    </location>
</feature>